<dbReference type="RefSeq" id="WP_103432279.1">
    <property type="nucleotide sequence ID" value="NZ_PPXF01000063.1"/>
</dbReference>
<name>A0A2S3Z6I7_9MICO</name>
<evidence type="ECO:0000313" key="2">
    <source>
        <dbReference type="Proteomes" id="UP000237104"/>
    </source>
</evidence>
<dbReference type="AlphaFoldDB" id="A0A2S3Z6I7"/>
<dbReference type="Proteomes" id="UP000237104">
    <property type="component" value="Unassembled WGS sequence"/>
</dbReference>
<dbReference type="EMBL" id="PPXF01000063">
    <property type="protein sequence ID" value="POH60041.1"/>
    <property type="molecule type" value="Genomic_DNA"/>
</dbReference>
<evidence type="ECO:0000313" key="1">
    <source>
        <dbReference type="EMBL" id="POH60041.1"/>
    </source>
</evidence>
<comment type="caution">
    <text evidence="1">The sequence shown here is derived from an EMBL/GenBank/DDBJ whole genome shotgun (WGS) entry which is preliminary data.</text>
</comment>
<reference evidence="1 2" key="1">
    <citation type="submission" date="2018-01" db="EMBL/GenBank/DDBJ databases">
        <title>Cryobacterium sp. nov., from glaciers in China.</title>
        <authorList>
            <person name="Liu Q."/>
            <person name="Xin Y.-H."/>
        </authorList>
    </citation>
    <scope>NUCLEOTIDE SEQUENCE [LARGE SCALE GENOMIC DNA]</scope>
    <source>
        <strain evidence="1 2">TMB1-8</strain>
    </source>
</reference>
<sequence length="130" mass="13651">MSEIVEGRQTEIADELAEVAQSLAHSTRTVPRPSDSYELLGALQVAQQSLARVYTQLATWHRDAVDGTHCNGTDGHSLYGVPATAAGASEQVTLLLKIAAASAAETADLVGKAQAANGVVCWFDEVKETA</sequence>
<protein>
    <submittedName>
        <fullName evidence="1">Uncharacterized protein</fullName>
    </submittedName>
</protein>
<organism evidence="1 2">
    <name type="scientific">Cryobacterium zongtaii</name>
    <dbReference type="NCBI Taxonomy" id="1259217"/>
    <lineage>
        <taxon>Bacteria</taxon>
        <taxon>Bacillati</taxon>
        <taxon>Actinomycetota</taxon>
        <taxon>Actinomycetes</taxon>
        <taxon>Micrococcales</taxon>
        <taxon>Microbacteriaceae</taxon>
        <taxon>Cryobacterium</taxon>
    </lineage>
</organism>
<proteinExistence type="predicted"/>
<gene>
    <name evidence="1" type="ORF">C3B59_16345</name>
</gene>
<accession>A0A2S3Z6I7</accession>
<dbReference type="OrthoDB" id="5119813at2"/>